<evidence type="ECO:0000256" key="1">
    <source>
        <dbReference type="SAM" id="MobiDB-lite"/>
    </source>
</evidence>
<keyword evidence="2" id="KW-0732">Signal</keyword>
<proteinExistence type="predicted"/>
<reference evidence="3" key="1">
    <citation type="submission" date="2022-08" db="UniProtKB">
        <authorList>
            <consortium name="EnsemblMetazoa"/>
        </authorList>
    </citation>
    <scope>IDENTIFICATION</scope>
    <source>
        <strain evidence="3">05x7-T-G4-1.051#20</strain>
    </source>
</reference>
<sequence length="78" mass="8637">MGKREIAHLLVLSAFVALCAVVLFSTDAEAAEKETGNMVWEKEETEDDESLEEELGAITDSAKQRYFNDSEGKRDPGD</sequence>
<feature type="region of interest" description="Disordered" evidence="1">
    <location>
        <begin position="33"/>
        <end position="52"/>
    </location>
</feature>
<name>A0A8W8MGN0_MAGGI</name>
<dbReference type="Proteomes" id="UP000005408">
    <property type="component" value="Unassembled WGS sequence"/>
</dbReference>
<dbReference type="AlphaFoldDB" id="A0A8W8MGN0"/>
<keyword evidence="4" id="KW-1185">Reference proteome</keyword>
<protein>
    <submittedName>
        <fullName evidence="3">Uncharacterized protein</fullName>
    </submittedName>
</protein>
<evidence type="ECO:0000313" key="4">
    <source>
        <dbReference type="Proteomes" id="UP000005408"/>
    </source>
</evidence>
<feature type="chain" id="PRO_5036453913" evidence="2">
    <location>
        <begin position="31"/>
        <end position="78"/>
    </location>
</feature>
<feature type="compositionally biased region" description="Acidic residues" evidence="1">
    <location>
        <begin position="43"/>
        <end position="52"/>
    </location>
</feature>
<evidence type="ECO:0000313" key="3">
    <source>
        <dbReference type="EnsemblMetazoa" id="G33946.1:cds"/>
    </source>
</evidence>
<organism evidence="3 4">
    <name type="scientific">Magallana gigas</name>
    <name type="common">Pacific oyster</name>
    <name type="synonym">Crassostrea gigas</name>
    <dbReference type="NCBI Taxonomy" id="29159"/>
    <lineage>
        <taxon>Eukaryota</taxon>
        <taxon>Metazoa</taxon>
        <taxon>Spiralia</taxon>
        <taxon>Lophotrochozoa</taxon>
        <taxon>Mollusca</taxon>
        <taxon>Bivalvia</taxon>
        <taxon>Autobranchia</taxon>
        <taxon>Pteriomorphia</taxon>
        <taxon>Ostreida</taxon>
        <taxon>Ostreoidea</taxon>
        <taxon>Ostreidae</taxon>
        <taxon>Magallana</taxon>
    </lineage>
</organism>
<accession>A0A8W8MGN0</accession>
<feature type="signal peptide" evidence="2">
    <location>
        <begin position="1"/>
        <end position="30"/>
    </location>
</feature>
<dbReference type="EnsemblMetazoa" id="G33946.1">
    <property type="protein sequence ID" value="G33946.1:cds"/>
    <property type="gene ID" value="G33946"/>
</dbReference>
<evidence type="ECO:0000256" key="2">
    <source>
        <dbReference type="SAM" id="SignalP"/>
    </source>
</evidence>